<dbReference type="Gene3D" id="1.10.357.10">
    <property type="entry name" value="Tetracycline Repressor, domain 2"/>
    <property type="match status" value="1"/>
</dbReference>
<evidence type="ECO:0000256" key="2">
    <source>
        <dbReference type="ARBA" id="ARBA00023125"/>
    </source>
</evidence>
<dbReference type="PANTHER" id="PTHR30055:SF146">
    <property type="entry name" value="HTH-TYPE TRANSCRIPTIONAL DUAL REGULATOR CECR"/>
    <property type="match status" value="1"/>
</dbReference>
<evidence type="ECO:0000256" key="3">
    <source>
        <dbReference type="ARBA" id="ARBA00023163"/>
    </source>
</evidence>
<dbReference type="PROSITE" id="PS50977">
    <property type="entry name" value="HTH_TETR_2"/>
    <property type="match status" value="1"/>
</dbReference>
<dbReference type="AlphaFoldDB" id="A0A428ZAC3"/>
<dbReference type="PANTHER" id="PTHR30055">
    <property type="entry name" value="HTH-TYPE TRANSCRIPTIONAL REGULATOR RUTR"/>
    <property type="match status" value="1"/>
</dbReference>
<name>A0A428ZAC3_KIBAR</name>
<dbReference type="OrthoDB" id="7186128at2"/>
<gene>
    <name evidence="6" type="ORF">DMH04_19385</name>
</gene>
<dbReference type="SUPFAM" id="SSF46689">
    <property type="entry name" value="Homeodomain-like"/>
    <property type="match status" value="1"/>
</dbReference>
<dbReference type="InterPro" id="IPR009057">
    <property type="entry name" value="Homeodomain-like_sf"/>
</dbReference>
<dbReference type="Proteomes" id="UP000287547">
    <property type="component" value="Unassembled WGS sequence"/>
</dbReference>
<dbReference type="FunFam" id="1.10.10.60:FF:000141">
    <property type="entry name" value="TetR family transcriptional regulator"/>
    <property type="match status" value="1"/>
</dbReference>
<accession>A0A428ZAC3</accession>
<evidence type="ECO:0000259" key="5">
    <source>
        <dbReference type="PROSITE" id="PS50977"/>
    </source>
</evidence>
<reference evidence="6 7" key="1">
    <citation type="submission" date="2018-05" db="EMBL/GenBank/DDBJ databases">
        <title>Evolution of GPA BGCs.</title>
        <authorList>
            <person name="Waglechner N."/>
            <person name="Wright G.D."/>
        </authorList>
    </citation>
    <scope>NUCLEOTIDE SEQUENCE [LARGE SCALE GENOMIC DNA]</scope>
    <source>
        <strain evidence="6 7">A82846</strain>
    </source>
</reference>
<dbReference type="GO" id="GO:0000976">
    <property type="term" value="F:transcription cis-regulatory region binding"/>
    <property type="evidence" value="ECO:0007669"/>
    <property type="project" value="TreeGrafter"/>
</dbReference>
<dbReference type="GO" id="GO:0003700">
    <property type="term" value="F:DNA-binding transcription factor activity"/>
    <property type="evidence" value="ECO:0007669"/>
    <property type="project" value="TreeGrafter"/>
</dbReference>
<dbReference type="InterPro" id="IPR039536">
    <property type="entry name" value="TetR_C_Proteobacteria"/>
</dbReference>
<comment type="caution">
    <text evidence="6">The sequence shown here is derived from an EMBL/GenBank/DDBJ whole genome shotgun (WGS) entry which is preliminary data.</text>
</comment>
<dbReference type="EMBL" id="QHKI01000014">
    <property type="protein sequence ID" value="RSM85015.1"/>
    <property type="molecule type" value="Genomic_DNA"/>
</dbReference>
<dbReference type="SUPFAM" id="SSF48498">
    <property type="entry name" value="Tetracyclin repressor-like, C-terminal domain"/>
    <property type="match status" value="1"/>
</dbReference>
<organism evidence="6 7">
    <name type="scientific">Kibdelosporangium aridum</name>
    <dbReference type="NCBI Taxonomy" id="2030"/>
    <lineage>
        <taxon>Bacteria</taxon>
        <taxon>Bacillati</taxon>
        <taxon>Actinomycetota</taxon>
        <taxon>Actinomycetes</taxon>
        <taxon>Pseudonocardiales</taxon>
        <taxon>Pseudonocardiaceae</taxon>
        <taxon>Kibdelosporangium</taxon>
    </lineage>
</organism>
<dbReference type="Pfam" id="PF14246">
    <property type="entry name" value="TetR_C_7"/>
    <property type="match status" value="1"/>
</dbReference>
<proteinExistence type="predicted"/>
<dbReference type="GO" id="GO:0045892">
    <property type="term" value="P:negative regulation of DNA-templated transcription"/>
    <property type="evidence" value="ECO:0007669"/>
    <property type="project" value="UniProtKB-ARBA"/>
</dbReference>
<evidence type="ECO:0000256" key="4">
    <source>
        <dbReference type="PROSITE-ProRule" id="PRU00335"/>
    </source>
</evidence>
<dbReference type="PRINTS" id="PR00455">
    <property type="entry name" value="HTHTETR"/>
</dbReference>
<feature type="DNA-binding region" description="H-T-H motif" evidence="4">
    <location>
        <begin position="39"/>
        <end position="58"/>
    </location>
</feature>
<dbReference type="InterPro" id="IPR001647">
    <property type="entry name" value="HTH_TetR"/>
</dbReference>
<keyword evidence="3" id="KW-0804">Transcription</keyword>
<sequence>MGIAGVGVGNEEGRSARKRRLIMEAATTLFLRNGYQGTSMDEVAALAAVSKQTVYKNFTDKEGLFSEIIMSVATTVDAFIKLIGDKLHNSKDLAADLPVLARQYLHSVMRPQVLQMRRLLVGEAARFPELARTYYEQAPERVLTALAPELKHLDERGLLRVDDPALAAKHFAFLVLGVALDKAMFFGDTPPFTDEELNHLADEGVRVFLAAYGV</sequence>
<protein>
    <submittedName>
        <fullName evidence="6">TetR/AcrR family transcriptional regulator</fullName>
    </submittedName>
</protein>
<dbReference type="RefSeq" id="WP_037267155.1">
    <property type="nucleotide sequence ID" value="NZ_QHKI01000014.1"/>
</dbReference>
<evidence type="ECO:0000313" key="7">
    <source>
        <dbReference type="Proteomes" id="UP000287547"/>
    </source>
</evidence>
<keyword evidence="1" id="KW-0805">Transcription regulation</keyword>
<dbReference type="InterPro" id="IPR050109">
    <property type="entry name" value="HTH-type_TetR-like_transc_reg"/>
</dbReference>
<feature type="domain" description="HTH tetR-type" evidence="5">
    <location>
        <begin position="16"/>
        <end position="76"/>
    </location>
</feature>
<evidence type="ECO:0000256" key="1">
    <source>
        <dbReference type="ARBA" id="ARBA00023015"/>
    </source>
</evidence>
<evidence type="ECO:0000313" key="6">
    <source>
        <dbReference type="EMBL" id="RSM85015.1"/>
    </source>
</evidence>
<dbReference type="InterPro" id="IPR036271">
    <property type="entry name" value="Tet_transcr_reg_TetR-rel_C_sf"/>
</dbReference>
<dbReference type="Pfam" id="PF00440">
    <property type="entry name" value="TetR_N"/>
    <property type="match status" value="1"/>
</dbReference>
<keyword evidence="2 4" id="KW-0238">DNA-binding</keyword>